<dbReference type="Proteomes" id="UP001592530">
    <property type="component" value="Unassembled WGS sequence"/>
</dbReference>
<comment type="caution">
    <text evidence="1">The sequence shown here is derived from an EMBL/GenBank/DDBJ whole genome shotgun (WGS) entry which is preliminary data.</text>
</comment>
<sequence>MADFSNRPDLDARALIVLATVAEDRLPDVQQLLDELDVGELGYVIGALAGLAVNNMVAPELEGAASMRMHLAEVLRGYALKAMADGTVE</sequence>
<proteinExistence type="predicted"/>
<organism evidence="1 2">
    <name type="scientific">Streptacidiphilus alkalitolerans</name>
    <dbReference type="NCBI Taxonomy" id="3342712"/>
    <lineage>
        <taxon>Bacteria</taxon>
        <taxon>Bacillati</taxon>
        <taxon>Actinomycetota</taxon>
        <taxon>Actinomycetes</taxon>
        <taxon>Kitasatosporales</taxon>
        <taxon>Streptomycetaceae</taxon>
        <taxon>Streptacidiphilus</taxon>
    </lineage>
</organism>
<evidence type="ECO:0000313" key="2">
    <source>
        <dbReference type="Proteomes" id="UP001592530"/>
    </source>
</evidence>
<dbReference type="EMBL" id="JBHEZY010000012">
    <property type="protein sequence ID" value="MFC1434268.1"/>
    <property type="molecule type" value="Genomic_DNA"/>
</dbReference>
<reference evidence="1 2" key="1">
    <citation type="submission" date="2024-09" db="EMBL/GenBank/DDBJ databases">
        <authorList>
            <person name="Lee S.D."/>
        </authorList>
    </citation>
    <scope>NUCLEOTIDE SEQUENCE [LARGE SCALE GENOMIC DNA]</scope>
    <source>
        <strain evidence="1 2">N1-3</strain>
    </source>
</reference>
<evidence type="ECO:0000313" key="1">
    <source>
        <dbReference type="EMBL" id="MFC1434268.1"/>
    </source>
</evidence>
<protein>
    <submittedName>
        <fullName evidence="1">Uncharacterized protein</fullName>
    </submittedName>
</protein>
<dbReference type="RefSeq" id="WP_380556645.1">
    <property type="nucleotide sequence ID" value="NZ_JBHEZY010000012.1"/>
</dbReference>
<accession>A0ABV6X7K2</accession>
<gene>
    <name evidence="1" type="ORF">ACEZDB_26875</name>
</gene>
<name>A0ABV6X7K2_9ACTN</name>